<dbReference type="SMART" id="SM00841">
    <property type="entry name" value="Elong-fact-P_C"/>
    <property type="match status" value="1"/>
</dbReference>
<evidence type="ECO:0000256" key="5">
    <source>
        <dbReference type="ARBA" id="ARBA00022768"/>
    </source>
</evidence>
<dbReference type="SUPFAM" id="SSF50249">
    <property type="entry name" value="Nucleic acid-binding proteins"/>
    <property type="match status" value="2"/>
</dbReference>
<evidence type="ECO:0000256" key="6">
    <source>
        <dbReference type="ARBA" id="ARBA00022917"/>
    </source>
</evidence>
<keyword evidence="5 7" id="KW-0251">Elongation factor</keyword>
<dbReference type="GO" id="GO:0003746">
    <property type="term" value="F:translation elongation factor activity"/>
    <property type="evidence" value="ECO:0007669"/>
    <property type="project" value="UniProtKB-UniRule"/>
</dbReference>
<dbReference type="AlphaFoldDB" id="A0A0C7NN77"/>
<dbReference type="Pfam" id="PF09285">
    <property type="entry name" value="Elong-fact-P_C"/>
    <property type="match status" value="1"/>
</dbReference>
<dbReference type="NCBIfam" id="NF001810">
    <property type="entry name" value="PRK00529.1"/>
    <property type="match status" value="1"/>
</dbReference>
<dbReference type="RefSeq" id="WP_045087010.1">
    <property type="nucleotide sequence ID" value="NZ_LN824141.1"/>
</dbReference>
<dbReference type="SMART" id="SM01185">
    <property type="entry name" value="EFP"/>
    <property type="match status" value="1"/>
</dbReference>
<organism evidence="12 13">
    <name type="scientific">Defluviitoga tunisiensis</name>
    <dbReference type="NCBI Taxonomy" id="1006576"/>
    <lineage>
        <taxon>Bacteria</taxon>
        <taxon>Thermotogati</taxon>
        <taxon>Thermotogota</taxon>
        <taxon>Thermotogae</taxon>
        <taxon>Petrotogales</taxon>
        <taxon>Petrotogaceae</taxon>
        <taxon>Defluviitoga</taxon>
    </lineage>
</organism>
<dbReference type="PANTHER" id="PTHR30053">
    <property type="entry name" value="ELONGATION FACTOR P"/>
    <property type="match status" value="1"/>
</dbReference>
<protein>
    <recommendedName>
        <fullName evidence="7 8">Elongation factor P</fullName>
        <shortName evidence="7">EF-P</shortName>
    </recommendedName>
</protein>
<evidence type="ECO:0000313" key="12">
    <source>
        <dbReference type="EMBL" id="CEP77372.1"/>
    </source>
</evidence>
<evidence type="ECO:0000256" key="4">
    <source>
        <dbReference type="ARBA" id="ARBA00022490"/>
    </source>
</evidence>
<dbReference type="InterPro" id="IPR015365">
    <property type="entry name" value="Elong-fact-P_C"/>
</dbReference>
<accession>A0A0C7NN77</accession>
<dbReference type="Pfam" id="PF01132">
    <property type="entry name" value="EFP"/>
    <property type="match status" value="1"/>
</dbReference>
<evidence type="ECO:0000256" key="9">
    <source>
        <dbReference type="RuleBase" id="RU004389"/>
    </source>
</evidence>
<gene>
    <name evidence="7 12" type="primary">efp</name>
    <name evidence="12" type="ORF">DTL3_0038</name>
</gene>
<evidence type="ECO:0000256" key="1">
    <source>
        <dbReference type="ARBA" id="ARBA00004496"/>
    </source>
</evidence>
<dbReference type="InterPro" id="IPR013185">
    <property type="entry name" value="Transl_elong_KOW-like"/>
</dbReference>
<dbReference type="PANTHER" id="PTHR30053:SF12">
    <property type="entry name" value="ELONGATION FACTOR P (EF-P) FAMILY PROTEIN"/>
    <property type="match status" value="1"/>
</dbReference>
<dbReference type="PIRSF" id="PIRSF005901">
    <property type="entry name" value="EF-P"/>
    <property type="match status" value="1"/>
</dbReference>
<dbReference type="GO" id="GO:0005829">
    <property type="term" value="C:cytosol"/>
    <property type="evidence" value="ECO:0007669"/>
    <property type="project" value="UniProtKB-ARBA"/>
</dbReference>
<dbReference type="InterPro" id="IPR020599">
    <property type="entry name" value="Transl_elong_fac_P/YeiP"/>
</dbReference>
<dbReference type="OrthoDB" id="9801844at2"/>
<keyword evidence="13" id="KW-1185">Reference proteome</keyword>
<dbReference type="EMBL" id="LN824141">
    <property type="protein sequence ID" value="CEP77372.1"/>
    <property type="molecule type" value="Genomic_DNA"/>
</dbReference>
<dbReference type="UniPathway" id="UPA00345"/>
<dbReference type="KEGG" id="dtn:DTL3_0038"/>
<dbReference type="InterPro" id="IPR014722">
    <property type="entry name" value="Rib_uL2_dom2"/>
</dbReference>
<dbReference type="SUPFAM" id="SSF50104">
    <property type="entry name" value="Translation proteins SH3-like domain"/>
    <property type="match status" value="1"/>
</dbReference>
<comment type="function">
    <text evidence="7">Involved in peptide bond synthesis. Stimulates efficient translation and peptide-bond synthesis on native or reconstituted 70S ribosomes in vitro. Probably functions indirectly by altering the affinity of the ribosome for aminoacyl-tRNA, thus increasing their reactivity as acceptors for peptidyl transferase.</text>
</comment>
<dbReference type="CDD" id="cd04470">
    <property type="entry name" value="S1_EF-P_repeat_1"/>
    <property type="match status" value="1"/>
</dbReference>
<dbReference type="PROSITE" id="PS01275">
    <property type="entry name" value="EFP"/>
    <property type="match status" value="1"/>
</dbReference>
<reference evidence="13" key="1">
    <citation type="submission" date="2014-11" db="EMBL/GenBank/DDBJ databases">
        <authorList>
            <person name="Wibberg D."/>
        </authorList>
    </citation>
    <scope>NUCLEOTIDE SEQUENCE [LARGE SCALE GENOMIC DNA]</scope>
    <source>
        <strain evidence="13">L3</strain>
    </source>
</reference>
<feature type="domain" description="Translation elongation factor P/YeiP central" evidence="11">
    <location>
        <begin position="67"/>
        <end position="121"/>
    </location>
</feature>
<dbReference type="InterPro" id="IPR001059">
    <property type="entry name" value="Transl_elong_P/YeiP_cen"/>
</dbReference>
<dbReference type="Gene3D" id="2.30.30.30">
    <property type="match status" value="1"/>
</dbReference>
<dbReference type="GO" id="GO:0043043">
    <property type="term" value="P:peptide biosynthetic process"/>
    <property type="evidence" value="ECO:0007669"/>
    <property type="project" value="InterPro"/>
</dbReference>
<comment type="subcellular location">
    <subcellularLocation>
        <location evidence="1 7">Cytoplasm</location>
    </subcellularLocation>
</comment>
<evidence type="ECO:0000259" key="10">
    <source>
        <dbReference type="SMART" id="SM00841"/>
    </source>
</evidence>
<name>A0A0C7NN77_DEFTU</name>
<evidence type="ECO:0000256" key="3">
    <source>
        <dbReference type="ARBA" id="ARBA00009479"/>
    </source>
</evidence>
<evidence type="ECO:0000256" key="8">
    <source>
        <dbReference type="NCBIfam" id="TIGR00038"/>
    </source>
</evidence>
<dbReference type="InterPro" id="IPR011768">
    <property type="entry name" value="Transl_elongation_fac_P"/>
</dbReference>
<dbReference type="InterPro" id="IPR012340">
    <property type="entry name" value="NA-bd_OB-fold"/>
</dbReference>
<comment type="similarity">
    <text evidence="3 7 9">Belongs to the elongation factor P family.</text>
</comment>
<dbReference type="Pfam" id="PF08207">
    <property type="entry name" value="EFP_N"/>
    <property type="match status" value="1"/>
</dbReference>
<dbReference type="InterPro" id="IPR013852">
    <property type="entry name" value="Transl_elong_P/YeiP_CS"/>
</dbReference>
<dbReference type="HAMAP" id="MF_00141">
    <property type="entry name" value="EF_P"/>
    <property type="match status" value="1"/>
</dbReference>
<proteinExistence type="inferred from homology"/>
<evidence type="ECO:0000259" key="11">
    <source>
        <dbReference type="SMART" id="SM01185"/>
    </source>
</evidence>
<keyword evidence="6 7" id="KW-0648">Protein biosynthesis</keyword>
<evidence type="ECO:0000313" key="13">
    <source>
        <dbReference type="Proteomes" id="UP000032809"/>
    </source>
</evidence>
<comment type="pathway">
    <text evidence="2 7">Protein biosynthesis; polypeptide chain elongation.</text>
</comment>
<dbReference type="CDD" id="cd05794">
    <property type="entry name" value="S1_EF-P_repeat_2"/>
    <property type="match status" value="1"/>
</dbReference>
<keyword evidence="4 7" id="KW-0963">Cytoplasm</keyword>
<evidence type="ECO:0000256" key="7">
    <source>
        <dbReference type="HAMAP-Rule" id="MF_00141"/>
    </source>
</evidence>
<dbReference type="FunFam" id="2.40.50.140:FF:000009">
    <property type="entry name" value="Elongation factor P"/>
    <property type="match status" value="1"/>
</dbReference>
<evidence type="ECO:0000256" key="2">
    <source>
        <dbReference type="ARBA" id="ARBA00004815"/>
    </source>
</evidence>
<dbReference type="NCBIfam" id="TIGR00038">
    <property type="entry name" value="efp"/>
    <property type="match status" value="1"/>
</dbReference>
<dbReference type="PATRIC" id="fig|1006576.9.peg.35"/>
<sequence length="185" mass="21046">MLDVGDLRRGHYILYQGSIYKVIEANKHFMGRGSGLIRTRLKDVKTGLIKEVTFPSGEKVEEADISFQKAQYLYNDGDHYYFMTLDDYEQFALPKEEIEDVKFYLIENLEVDLVFHEGVPVSVELPVVVELTVVETEPNFKGNTVSGGGKPAILETGLKTTVPFFVERGERIKVDTRTGEYIERA</sequence>
<feature type="domain" description="Elongation factor P C-terminal" evidence="10">
    <location>
        <begin position="129"/>
        <end position="184"/>
    </location>
</feature>
<dbReference type="FunFam" id="2.40.50.140:FF:000004">
    <property type="entry name" value="Elongation factor P"/>
    <property type="match status" value="1"/>
</dbReference>
<dbReference type="Gene3D" id="2.40.50.140">
    <property type="entry name" value="Nucleic acid-binding proteins"/>
    <property type="match status" value="2"/>
</dbReference>
<dbReference type="Proteomes" id="UP000032809">
    <property type="component" value="Chromosome I"/>
</dbReference>
<dbReference type="STRING" id="1006576.DTL3_0038"/>
<dbReference type="InterPro" id="IPR008991">
    <property type="entry name" value="Translation_prot_SH3-like_sf"/>
</dbReference>
<dbReference type="HOGENOM" id="CLU_074944_0_1_0"/>